<sequence length="97" mass="10792">MRRLMYAARPRAFARPIRLSGDTMTTPEQPPVQDAAADSVADTEKRAVIAPFSFPFKPSEFAQAKKEPAWHQKNNKHGHHKTPGVAPAGTRRSMGKR</sequence>
<name>A0A3M5X4Y1_9PSED</name>
<evidence type="ECO:0000313" key="2">
    <source>
        <dbReference type="EMBL" id="RMU77682.1"/>
    </source>
</evidence>
<evidence type="ECO:0000256" key="1">
    <source>
        <dbReference type="SAM" id="MobiDB-lite"/>
    </source>
</evidence>
<reference evidence="2 3" key="1">
    <citation type="submission" date="2018-08" db="EMBL/GenBank/DDBJ databases">
        <title>Recombination of ecologically and evolutionarily significant loci maintains genetic cohesion in the Pseudomonas syringae species complex.</title>
        <authorList>
            <person name="Dillon M."/>
            <person name="Thakur S."/>
            <person name="Almeida R.N.D."/>
            <person name="Weir B.S."/>
            <person name="Guttman D.S."/>
        </authorList>
    </citation>
    <scope>NUCLEOTIDE SEQUENCE [LARGE SCALE GENOMIC DNA]</scope>
    <source>
        <strain evidence="2 3">ICMP 11947</strain>
    </source>
</reference>
<comment type="caution">
    <text evidence="2">The sequence shown here is derived from an EMBL/GenBank/DDBJ whole genome shotgun (WGS) entry which is preliminary data.</text>
</comment>
<gene>
    <name evidence="2" type="ORF">ALP23_04316</name>
</gene>
<accession>A0A3M5X4Y1</accession>
<dbReference type="EMBL" id="RBUG01000017">
    <property type="protein sequence ID" value="RMU77682.1"/>
    <property type="molecule type" value="Genomic_DNA"/>
</dbReference>
<feature type="region of interest" description="Disordered" evidence="1">
    <location>
        <begin position="17"/>
        <end position="40"/>
    </location>
</feature>
<feature type="region of interest" description="Disordered" evidence="1">
    <location>
        <begin position="63"/>
        <end position="97"/>
    </location>
</feature>
<dbReference type="AlphaFoldDB" id="A0A3M5X4Y1"/>
<feature type="compositionally biased region" description="Basic residues" evidence="1">
    <location>
        <begin position="73"/>
        <end position="82"/>
    </location>
</feature>
<dbReference type="Proteomes" id="UP000271152">
    <property type="component" value="Unassembled WGS sequence"/>
</dbReference>
<proteinExistence type="predicted"/>
<protein>
    <submittedName>
        <fullName evidence="2">Uncharacterized protein</fullName>
    </submittedName>
</protein>
<organism evidence="2 3">
    <name type="scientific">Pseudomonas syringae pv. apii</name>
    <dbReference type="NCBI Taxonomy" id="81036"/>
    <lineage>
        <taxon>Bacteria</taxon>
        <taxon>Pseudomonadati</taxon>
        <taxon>Pseudomonadota</taxon>
        <taxon>Gammaproteobacteria</taxon>
        <taxon>Pseudomonadales</taxon>
        <taxon>Pseudomonadaceae</taxon>
        <taxon>Pseudomonas</taxon>
    </lineage>
</organism>
<evidence type="ECO:0000313" key="3">
    <source>
        <dbReference type="Proteomes" id="UP000271152"/>
    </source>
</evidence>